<reference evidence="7 8" key="1">
    <citation type="submission" date="2017-09" db="EMBL/GenBank/DDBJ databases">
        <title>The Catabolism of 3,6-Dichlorosalicylic acid is Initiated by the Cytochrome P450 Monooxygenase DsmABC in Rhizorhabdus dicambivorans Ndbn-20.</title>
        <authorList>
            <person name="Na L."/>
        </authorList>
    </citation>
    <scope>NUCLEOTIDE SEQUENCE [LARGE SCALE GENOMIC DNA]</scope>
    <source>
        <strain evidence="7 8">Ndbn-20m</strain>
    </source>
</reference>
<evidence type="ECO:0000259" key="6">
    <source>
        <dbReference type="SMART" id="SM00226"/>
    </source>
</evidence>
<dbReference type="PANTHER" id="PTHR11717:SF7">
    <property type="entry name" value="LOW MOLECULAR WEIGHT PHOSPHOTYROSINE PROTEIN PHOSPHATASE"/>
    <property type="match status" value="1"/>
</dbReference>
<feature type="domain" description="Phosphotyrosine protein phosphatase I" evidence="6">
    <location>
        <begin position="7"/>
        <end position="154"/>
    </location>
</feature>
<dbReference type="PANTHER" id="PTHR11717">
    <property type="entry name" value="LOW MOLECULAR WEIGHT PROTEIN TYROSINE PHOSPHATASE"/>
    <property type="match status" value="1"/>
</dbReference>
<feature type="active site" evidence="5">
    <location>
        <position position="19"/>
    </location>
</feature>
<keyword evidence="8" id="KW-1185">Reference proteome</keyword>
<evidence type="ECO:0000313" key="8">
    <source>
        <dbReference type="Proteomes" id="UP000218934"/>
    </source>
</evidence>
<accession>A0A2A4FZD0</accession>
<protein>
    <recommendedName>
        <fullName evidence="2">protein-tyrosine-phosphatase</fullName>
        <ecNumber evidence="2">3.1.3.48</ecNumber>
    </recommendedName>
</protein>
<dbReference type="InterPro" id="IPR036196">
    <property type="entry name" value="Ptyr_pPase_sf"/>
</dbReference>
<evidence type="ECO:0000256" key="4">
    <source>
        <dbReference type="ARBA" id="ARBA00022912"/>
    </source>
</evidence>
<dbReference type="AlphaFoldDB" id="A0A2A4FZD0"/>
<dbReference type="GO" id="GO:0004725">
    <property type="term" value="F:protein tyrosine phosphatase activity"/>
    <property type="evidence" value="ECO:0007669"/>
    <property type="project" value="UniProtKB-EC"/>
</dbReference>
<evidence type="ECO:0000313" key="7">
    <source>
        <dbReference type="EMBL" id="PCE43082.1"/>
    </source>
</evidence>
<keyword evidence="4" id="KW-0904">Protein phosphatase</keyword>
<dbReference type="Proteomes" id="UP000218934">
    <property type="component" value="Unassembled WGS sequence"/>
</dbReference>
<evidence type="ECO:0000256" key="5">
    <source>
        <dbReference type="PIRSR" id="PIRSR617867-1"/>
    </source>
</evidence>
<dbReference type="InterPro" id="IPR017867">
    <property type="entry name" value="Tyr_phospatase_low_mol_wt"/>
</dbReference>
<evidence type="ECO:0000256" key="1">
    <source>
        <dbReference type="ARBA" id="ARBA00011063"/>
    </source>
</evidence>
<dbReference type="RefSeq" id="WP_066962248.1">
    <property type="nucleotide sequence ID" value="NZ_CP023449.1"/>
</dbReference>
<dbReference type="Pfam" id="PF01451">
    <property type="entry name" value="LMWPc"/>
    <property type="match status" value="1"/>
</dbReference>
<sequence length="161" mass="17213">MTEGAPPRLLFVCLGNICRSPLAEGAMRHMAELAGIAIEVDSAGTGDWHVGRPPDPRAIATAARHGLDIGGLRARQLKAEDFHRFDRLVALDRNNLRDLRRLAPPSGGAVLSLLLDHAPGREGEDVADPYFGEDAGFETAWNDIMSGVGGLIAALRGQSNR</sequence>
<comment type="caution">
    <text evidence="7">The sequence shown here is derived from an EMBL/GenBank/DDBJ whole genome shotgun (WGS) entry which is preliminary data.</text>
</comment>
<dbReference type="Gene3D" id="3.40.50.2300">
    <property type="match status" value="1"/>
</dbReference>
<feature type="active site" description="Proton donor" evidence="5">
    <location>
        <position position="128"/>
    </location>
</feature>
<dbReference type="OrthoDB" id="9784339at2"/>
<name>A0A2A4FZD0_9SPHN</name>
<dbReference type="InterPro" id="IPR023485">
    <property type="entry name" value="Ptyr_pPase"/>
</dbReference>
<keyword evidence="3" id="KW-0378">Hydrolase</keyword>
<gene>
    <name evidence="7" type="ORF">COO09_07220</name>
</gene>
<dbReference type="EC" id="3.1.3.48" evidence="2"/>
<evidence type="ECO:0000256" key="2">
    <source>
        <dbReference type="ARBA" id="ARBA00013064"/>
    </source>
</evidence>
<organism evidence="7 8">
    <name type="scientific">Rhizorhabdus dicambivorans</name>
    <dbReference type="NCBI Taxonomy" id="1850238"/>
    <lineage>
        <taxon>Bacteria</taxon>
        <taxon>Pseudomonadati</taxon>
        <taxon>Pseudomonadota</taxon>
        <taxon>Alphaproteobacteria</taxon>
        <taxon>Sphingomonadales</taxon>
        <taxon>Sphingomonadaceae</taxon>
        <taxon>Rhizorhabdus</taxon>
    </lineage>
</organism>
<dbReference type="CDD" id="cd16343">
    <property type="entry name" value="LMWPTP"/>
    <property type="match status" value="1"/>
</dbReference>
<dbReference type="InterPro" id="IPR050438">
    <property type="entry name" value="LMW_PTPase"/>
</dbReference>
<evidence type="ECO:0000256" key="3">
    <source>
        <dbReference type="ARBA" id="ARBA00022801"/>
    </source>
</evidence>
<dbReference type="KEGG" id="rdi:CMV14_17435"/>
<comment type="similarity">
    <text evidence="1">Belongs to the low molecular weight phosphotyrosine protein phosphatase family.</text>
</comment>
<proteinExistence type="inferred from homology"/>
<feature type="active site" description="Nucleophile" evidence="5">
    <location>
        <position position="13"/>
    </location>
</feature>
<dbReference type="EMBL" id="NWUF01000005">
    <property type="protein sequence ID" value="PCE43082.1"/>
    <property type="molecule type" value="Genomic_DNA"/>
</dbReference>
<dbReference type="SUPFAM" id="SSF52788">
    <property type="entry name" value="Phosphotyrosine protein phosphatases I"/>
    <property type="match status" value="1"/>
</dbReference>
<dbReference type="SMART" id="SM00226">
    <property type="entry name" value="LMWPc"/>
    <property type="match status" value="1"/>
</dbReference>
<dbReference type="PRINTS" id="PR00719">
    <property type="entry name" value="LMWPTPASE"/>
</dbReference>